<protein>
    <submittedName>
        <fullName evidence="1">Uncharacterized protein</fullName>
    </submittedName>
</protein>
<dbReference type="AlphaFoldDB" id="A0A6C0JFE8"/>
<name>A0A6C0JFE8_9ZZZZ</name>
<reference evidence="1" key="1">
    <citation type="journal article" date="2020" name="Nature">
        <title>Giant virus diversity and host interactions through global metagenomics.</title>
        <authorList>
            <person name="Schulz F."/>
            <person name="Roux S."/>
            <person name="Paez-Espino D."/>
            <person name="Jungbluth S."/>
            <person name="Walsh D.A."/>
            <person name="Denef V.J."/>
            <person name="McMahon K.D."/>
            <person name="Konstantinidis K.T."/>
            <person name="Eloe-Fadrosh E.A."/>
            <person name="Kyrpides N.C."/>
            <person name="Woyke T."/>
        </authorList>
    </citation>
    <scope>NUCLEOTIDE SEQUENCE</scope>
    <source>
        <strain evidence="1">GVMAG-M-3300027206-1</strain>
    </source>
</reference>
<sequence>MHVVLKPSPSVAHKLRVTLPNQRSIDFGQKGVEHYIDHGNPRLMRAHLIRKGAIIPKELRIETDPYEIQREMLRVKESTEEDWEDFFKAEYWERWLLWSYPNLNKAKLFMTMRHGMLFMPTQEAMWFCDKNNPY</sequence>
<dbReference type="Pfam" id="PF19058">
    <property type="entry name" value="DUF5754"/>
    <property type="match status" value="1"/>
</dbReference>
<organism evidence="1">
    <name type="scientific">viral metagenome</name>
    <dbReference type="NCBI Taxonomy" id="1070528"/>
    <lineage>
        <taxon>unclassified sequences</taxon>
        <taxon>metagenomes</taxon>
        <taxon>organismal metagenomes</taxon>
    </lineage>
</organism>
<evidence type="ECO:0000313" key="1">
    <source>
        <dbReference type="EMBL" id="QHU03496.1"/>
    </source>
</evidence>
<dbReference type="InterPro" id="IPR043930">
    <property type="entry name" value="DUF5754"/>
</dbReference>
<accession>A0A6C0JFE8</accession>
<proteinExistence type="predicted"/>
<dbReference type="EMBL" id="MN740383">
    <property type="protein sequence ID" value="QHU03496.1"/>
    <property type="molecule type" value="Genomic_DNA"/>
</dbReference>